<dbReference type="AlphaFoldDB" id="A0A6U2DHD6"/>
<dbReference type="EMBL" id="HBFK01038250">
    <property type="protein sequence ID" value="CAD8756644.1"/>
    <property type="molecule type" value="Transcribed_RNA"/>
</dbReference>
<dbReference type="EMBL" id="HBFX01009715">
    <property type="protein sequence ID" value="CAD8951229.1"/>
    <property type="molecule type" value="Transcribed_RNA"/>
</dbReference>
<dbReference type="Gene3D" id="3.60.40.10">
    <property type="entry name" value="PPM-type phosphatase domain"/>
    <property type="match status" value="1"/>
</dbReference>
<evidence type="ECO:0000256" key="2">
    <source>
        <dbReference type="ARBA" id="ARBA00022801"/>
    </source>
</evidence>
<dbReference type="GO" id="GO:0046872">
    <property type="term" value="F:metal ion binding"/>
    <property type="evidence" value="ECO:0007669"/>
    <property type="project" value="UniProtKB-KW"/>
</dbReference>
<feature type="domain" description="PPM-type phosphatase" evidence="5">
    <location>
        <begin position="9"/>
        <end position="256"/>
    </location>
</feature>
<keyword evidence="2 4" id="KW-0378">Hydrolase</keyword>
<keyword evidence="3 4" id="KW-0904">Protein phosphatase</keyword>
<dbReference type="InterPro" id="IPR036457">
    <property type="entry name" value="PPM-type-like_dom_sf"/>
</dbReference>
<evidence type="ECO:0000256" key="1">
    <source>
        <dbReference type="ARBA" id="ARBA00022723"/>
    </source>
</evidence>
<evidence type="ECO:0000313" key="6">
    <source>
        <dbReference type="EMBL" id="CAD8756644.1"/>
    </source>
</evidence>
<dbReference type="PROSITE" id="PS51746">
    <property type="entry name" value="PPM_2"/>
    <property type="match status" value="1"/>
</dbReference>
<dbReference type="InterPro" id="IPR015655">
    <property type="entry name" value="PP2C"/>
</dbReference>
<comment type="similarity">
    <text evidence="4">Belongs to the PP2C family.</text>
</comment>
<dbReference type="Pfam" id="PF00481">
    <property type="entry name" value="PP2C"/>
    <property type="match status" value="1"/>
</dbReference>
<keyword evidence="1" id="KW-0479">Metal-binding</keyword>
<evidence type="ECO:0000259" key="5">
    <source>
        <dbReference type="PROSITE" id="PS51746"/>
    </source>
</evidence>
<dbReference type="PROSITE" id="PS01032">
    <property type="entry name" value="PPM_1"/>
    <property type="match status" value="1"/>
</dbReference>
<sequence length="259" mass="28458">MSGSNAHFDVGFSEDDNLKWRKSMEDTHVIQVPFLDSAPSGFFAVYDGHGGKEAADIVSCELHHFLREELMNGGNETVRESFFKAYEKTDERLRFDALYMGATAVTCMVRREGGVKKLYAANAGDARAVLCRDGTAVRITRDHKASDSEEQVRVQKSGGWVSMNRVHGVLAVSRALGDHAMKQSVISEPNFWEAELTPADSFLIIACDGLWDVCTDQASVDMVKEGGDAQTMAQTLMQAALDNGGKDNISVMVVRWPSL</sequence>
<protein>
    <recommendedName>
        <fullName evidence="5">PPM-type phosphatase domain-containing protein</fullName>
    </recommendedName>
</protein>
<dbReference type="GO" id="GO:0004722">
    <property type="term" value="F:protein serine/threonine phosphatase activity"/>
    <property type="evidence" value="ECO:0007669"/>
    <property type="project" value="InterPro"/>
</dbReference>
<dbReference type="SMART" id="SM00331">
    <property type="entry name" value="PP2C_SIG"/>
    <property type="match status" value="1"/>
</dbReference>
<evidence type="ECO:0000313" key="7">
    <source>
        <dbReference type="EMBL" id="CAD8951229.1"/>
    </source>
</evidence>
<name>A0A6U2DHD6_HEMAN</name>
<organism evidence="7">
    <name type="scientific">Hemiselmis andersenii</name>
    <name type="common">Cryptophyte alga</name>
    <dbReference type="NCBI Taxonomy" id="464988"/>
    <lineage>
        <taxon>Eukaryota</taxon>
        <taxon>Cryptophyceae</taxon>
        <taxon>Cryptomonadales</taxon>
        <taxon>Hemiselmidaceae</taxon>
        <taxon>Hemiselmis</taxon>
    </lineage>
</organism>
<dbReference type="CDD" id="cd00143">
    <property type="entry name" value="PP2Cc"/>
    <property type="match status" value="1"/>
</dbReference>
<gene>
    <name evidence="7" type="ORF">HAND00432_LOCUS5764</name>
    <name evidence="6" type="ORF">HAND1043_LOCUS23154</name>
</gene>
<dbReference type="SUPFAM" id="SSF81606">
    <property type="entry name" value="PP2C-like"/>
    <property type="match status" value="1"/>
</dbReference>
<dbReference type="PANTHER" id="PTHR47992">
    <property type="entry name" value="PROTEIN PHOSPHATASE"/>
    <property type="match status" value="1"/>
</dbReference>
<evidence type="ECO:0000256" key="4">
    <source>
        <dbReference type="RuleBase" id="RU003465"/>
    </source>
</evidence>
<accession>A0A6U2DHD6</accession>
<dbReference type="InterPro" id="IPR001932">
    <property type="entry name" value="PPM-type_phosphatase-like_dom"/>
</dbReference>
<evidence type="ECO:0000256" key="3">
    <source>
        <dbReference type="ARBA" id="ARBA00022912"/>
    </source>
</evidence>
<dbReference type="InterPro" id="IPR000222">
    <property type="entry name" value="PP2C_BS"/>
</dbReference>
<proteinExistence type="inferred from homology"/>
<dbReference type="SMART" id="SM00332">
    <property type="entry name" value="PP2Cc"/>
    <property type="match status" value="1"/>
</dbReference>
<reference evidence="7" key="1">
    <citation type="submission" date="2021-01" db="EMBL/GenBank/DDBJ databases">
        <authorList>
            <person name="Corre E."/>
            <person name="Pelletier E."/>
            <person name="Niang G."/>
            <person name="Scheremetjew M."/>
            <person name="Finn R."/>
            <person name="Kale V."/>
            <person name="Holt S."/>
            <person name="Cochrane G."/>
            <person name="Meng A."/>
            <person name="Brown T."/>
            <person name="Cohen L."/>
        </authorList>
    </citation>
    <scope>NUCLEOTIDE SEQUENCE</scope>
    <source>
        <strain evidence="6">CCMP441</strain>
        <strain evidence="7">CCMP644</strain>
    </source>
</reference>